<dbReference type="InterPro" id="IPR036249">
    <property type="entry name" value="Thioredoxin-like_sf"/>
</dbReference>
<sequence length="337" mass="36487">MEVSGVISRSLPGVPDMGFKVSTSSTKPTNLFLGLSSNGFADHGHLKYYCVAPRCGAAKKKDKKEKGMKMKEKSEMGTLKKKLKLIKGLSRDLSMFSSMGFGVEAEQGFVGEIKEKKISEAAEVLLAQLQQLRAEEKEMKRKRKEEQARQKAIARMNRGEGCELSSSSSSESSDSECGEVVDMSNLRNGVVAEAKLEYNVEETMMEEATPSDQGLLSVEAIVDCSLVSNVQEYSISCSGGSNVAVTADKIEVCMGGKCKKSGALALMEEFEKKIGGEGSVVGCKCMGKCRDGPNVRVLNTDMNSLCIDVGLEDVGMILSNFFGEEKKDLSLMRAQLV</sequence>
<feature type="compositionally biased region" description="Basic and acidic residues" evidence="1">
    <location>
        <begin position="139"/>
        <end position="149"/>
    </location>
</feature>
<reference evidence="2 3" key="1">
    <citation type="journal article" date="2020" name="IScience">
        <title>Genome Sequencing of the Endangered Kingdonia uniflora (Circaeasteraceae, Ranunculales) Reveals Potential Mechanisms of Evolutionary Specialization.</title>
        <authorList>
            <person name="Sun Y."/>
            <person name="Deng T."/>
            <person name="Zhang A."/>
            <person name="Moore M.J."/>
            <person name="Landis J.B."/>
            <person name="Lin N."/>
            <person name="Zhang H."/>
            <person name="Zhang X."/>
            <person name="Huang J."/>
            <person name="Zhang X."/>
            <person name="Sun H."/>
            <person name="Wang H."/>
        </authorList>
    </citation>
    <scope>NUCLEOTIDE SEQUENCE [LARGE SCALE GENOMIC DNA]</scope>
    <source>
        <strain evidence="2">TB1705</strain>
        <tissue evidence="2">Leaf</tissue>
    </source>
</reference>
<name>A0A7J7NJ65_9MAGN</name>
<dbReference type="Proteomes" id="UP000541444">
    <property type="component" value="Unassembled WGS sequence"/>
</dbReference>
<dbReference type="Gene3D" id="3.40.30.10">
    <property type="entry name" value="Glutaredoxin"/>
    <property type="match status" value="1"/>
</dbReference>
<feature type="compositionally biased region" description="Low complexity" evidence="1">
    <location>
        <begin position="162"/>
        <end position="172"/>
    </location>
</feature>
<proteinExistence type="predicted"/>
<accession>A0A7J7NJ65</accession>
<dbReference type="SUPFAM" id="SSF52833">
    <property type="entry name" value="Thioredoxin-like"/>
    <property type="match status" value="1"/>
</dbReference>
<feature type="region of interest" description="Disordered" evidence="1">
    <location>
        <begin position="139"/>
        <end position="179"/>
    </location>
</feature>
<comment type="caution">
    <text evidence="2">The sequence shown here is derived from an EMBL/GenBank/DDBJ whole genome shotgun (WGS) entry which is preliminary data.</text>
</comment>
<evidence type="ECO:0008006" key="4">
    <source>
        <dbReference type="Google" id="ProtNLM"/>
    </source>
</evidence>
<dbReference type="EMBL" id="JACGCM010000764">
    <property type="protein sequence ID" value="KAF6167206.1"/>
    <property type="molecule type" value="Genomic_DNA"/>
</dbReference>
<evidence type="ECO:0000313" key="3">
    <source>
        <dbReference type="Proteomes" id="UP000541444"/>
    </source>
</evidence>
<dbReference type="CDD" id="cd02980">
    <property type="entry name" value="TRX_Fd_family"/>
    <property type="match status" value="1"/>
</dbReference>
<keyword evidence="3" id="KW-1185">Reference proteome</keyword>
<evidence type="ECO:0000256" key="1">
    <source>
        <dbReference type="SAM" id="MobiDB-lite"/>
    </source>
</evidence>
<evidence type="ECO:0000313" key="2">
    <source>
        <dbReference type="EMBL" id="KAF6167206.1"/>
    </source>
</evidence>
<gene>
    <name evidence="2" type="ORF">GIB67_029844</name>
</gene>
<dbReference type="AlphaFoldDB" id="A0A7J7NJ65"/>
<dbReference type="OrthoDB" id="913780at2759"/>
<organism evidence="2 3">
    <name type="scientific">Kingdonia uniflora</name>
    <dbReference type="NCBI Taxonomy" id="39325"/>
    <lineage>
        <taxon>Eukaryota</taxon>
        <taxon>Viridiplantae</taxon>
        <taxon>Streptophyta</taxon>
        <taxon>Embryophyta</taxon>
        <taxon>Tracheophyta</taxon>
        <taxon>Spermatophyta</taxon>
        <taxon>Magnoliopsida</taxon>
        <taxon>Ranunculales</taxon>
        <taxon>Circaeasteraceae</taxon>
        <taxon>Kingdonia</taxon>
    </lineage>
</organism>
<protein>
    <recommendedName>
        <fullName evidence="4">Diacylglycerol O-acyltransferase 3</fullName>
    </recommendedName>
</protein>